<keyword evidence="4" id="KW-0489">Methyltransferase</keyword>
<dbReference type="PaxDb" id="4081-Solyc01g090280.2.1"/>
<evidence type="ECO:0000256" key="7">
    <source>
        <dbReference type="ARBA" id="ARBA00032526"/>
    </source>
</evidence>
<sequence length="382" mass="43254">MAKPVTDSRSNRAAVQATNDDASASKLSCVKKGYMKDDYVHLFVKKQLRRAPIINRGYFARWAALRKMLYQFLDCEPSADGNGNIRKQILSLGAGFDTLFFQLQDEGKAPHLYVELDFIEVTSKKAALIETYSQLRDKVGETASISLEKGEVHSDHYKLLPVDLRNIENLIDIIARANLDPSLPTFIIAECVLIYLDPDSSRAIVGWASRTFSTSIFFLYEQIHPDDAFGQQMIRNLESRGCGLLGIYATPTLQEKENLFLDQGWQKAVAWDMLQVYSDFIEAQERRRSTIVLHMQSMMLWVCSMNLVSLKHILQQIPPLQHPHEKRILSLDKITLSNLRSSEYEREACYQLSIVRIRSVSGTEKVSTSSGSLLGVLGRSLV</sequence>
<dbReference type="PANTHER" id="PTHR13600">
    <property type="entry name" value="LEUCINE CARBOXYL METHYLTRANSFERASE"/>
    <property type="match status" value="1"/>
</dbReference>
<evidence type="ECO:0000256" key="1">
    <source>
        <dbReference type="ARBA" id="ARBA00000724"/>
    </source>
</evidence>
<dbReference type="GO" id="GO:0032259">
    <property type="term" value="P:methylation"/>
    <property type="evidence" value="ECO:0007669"/>
    <property type="project" value="UniProtKB-KW"/>
</dbReference>
<dbReference type="GO" id="GO:0009966">
    <property type="term" value="P:regulation of signal transduction"/>
    <property type="evidence" value="ECO:0007669"/>
    <property type="project" value="UniProtKB-ARBA"/>
</dbReference>
<evidence type="ECO:0000256" key="2">
    <source>
        <dbReference type="ARBA" id="ARBA00010703"/>
    </source>
</evidence>
<dbReference type="InterPro" id="IPR016651">
    <property type="entry name" value="LCMT1"/>
</dbReference>
<reference evidence="8" key="1">
    <citation type="journal article" date="2012" name="Nature">
        <title>The tomato genome sequence provides insights into fleshy fruit evolution.</title>
        <authorList>
            <consortium name="Tomato Genome Consortium"/>
        </authorList>
    </citation>
    <scope>NUCLEOTIDE SEQUENCE [LARGE SCALE GENOMIC DNA]</scope>
    <source>
        <strain evidence="8">cv. Heinz 1706</strain>
    </source>
</reference>
<accession>A0A3Q7EJT4</accession>
<dbReference type="Gramene" id="Solyc01g090280.3.1">
    <property type="protein sequence ID" value="Solyc01g090280.3.1"/>
    <property type="gene ID" value="Solyc01g090280.3"/>
</dbReference>
<dbReference type="InterPro" id="IPR007213">
    <property type="entry name" value="Ppm1/Ppm2/Tcmp"/>
</dbReference>
<dbReference type="OMA" id="RQVVMPS"/>
<dbReference type="PANTHER" id="PTHR13600:SF21">
    <property type="entry name" value="LEUCINE CARBOXYL METHYLTRANSFERASE 1"/>
    <property type="match status" value="1"/>
</dbReference>
<keyword evidence="6" id="KW-0949">S-adenosyl-L-methionine</keyword>
<evidence type="ECO:0000256" key="5">
    <source>
        <dbReference type="ARBA" id="ARBA00022679"/>
    </source>
</evidence>
<dbReference type="GO" id="GO:0018423">
    <property type="term" value="F:protein C-terminal leucine carboxyl O-methyltransferase activity"/>
    <property type="evidence" value="ECO:0000318"/>
    <property type="project" value="GO_Central"/>
</dbReference>
<dbReference type="Pfam" id="PF04072">
    <property type="entry name" value="LCM"/>
    <property type="match status" value="1"/>
</dbReference>
<dbReference type="EnsemblPlants" id="Solyc01g090280.3.1">
    <property type="protein sequence ID" value="Solyc01g090280.3.1"/>
    <property type="gene ID" value="Solyc01g090280.3"/>
</dbReference>
<evidence type="ECO:0000313" key="8">
    <source>
        <dbReference type="EnsemblPlants" id="Solyc01g090280.3.1"/>
    </source>
</evidence>
<dbReference type="STRING" id="4081.A0A3Q7EJT4"/>
<dbReference type="AlphaFoldDB" id="A0A3Q7EJT4"/>
<keyword evidence="5" id="KW-0808">Transferase</keyword>
<dbReference type="InParanoid" id="A0A3Q7EJT4"/>
<protein>
    <recommendedName>
        <fullName evidence="3">[phosphatase 2A protein]-leucine-carboxy methyltransferase</fullName>
        <ecNumber evidence="3">2.1.1.233</ecNumber>
    </recommendedName>
    <alternativeName>
        <fullName evidence="7">[Phosphatase 2A protein]-leucine-carboxy methyltransferase 1</fullName>
    </alternativeName>
</protein>
<dbReference type="SUPFAM" id="SSF53335">
    <property type="entry name" value="S-adenosyl-L-methionine-dependent methyltransferases"/>
    <property type="match status" value="1"/>
</dbReference>
<dbReference type="FunCoup" id="A0A3Q7EJT4">
    <property type="interactions" value="3558"/>
</dbReference>
<proteinExistence type="inferred from homology"/>
<evidence type="ECO:0000256" key="3">
    <source>
        <dbReference type="ARBA" id="ARBA00012834"/>
    </source>
</evidence>
<evidence type="ECO:0000313" key="9">
    <source>
        <dbReference type="Proteomes" id="UP000004994"/>
    </source>
</evidence>
<dbReference type="Proteomes" id="UP000004994">
    <property type="component" value="Chromosome 1"/>
</dbReference>
<name>A0A3Q7EJT4_SOLLC</name>
<dbReference type="FunFam" id="3.40.50.150:FF:000092">
    <property type="entry name" value="Leucine carboxyl methyltransferase 1"/>
    <property type="match status" value="1"/>
</dbReference>
<evidence type="ECO:0000256" key="4">
    <source>
        <dbReference type="ARBA" id="ARBA00022603"/>
    </source>
</evidence>
<organism evidence="8">
    <name type="scientific">Solanum lycopersicum</name>
    <name type="common">Tomato</name>
    <name type="synonym">Lycopersicon esculentum</name>
    <dbReference type="NCBI Taxonomy" id="4081"/>
    <lineage>
        <taxon>Eukaryota</taxon>
        <taxon>Viridiplantae</taxon>
        <taxon>Streptophyta</taxon>
        <taxon>Embryophyta</taxon>
        <taxon>Tracheophyta</taxon>
        <taxon>Spermatophyta</taxon>
        <taxon>Magnoliopsida</taxon>
        <taxon>eudicotyledons</taxon>
        <taxon>Gunneridae</taxon>
        <taxon>Pentapetalae</taxon>
        <taxon>asterids</taxon>
        <taxon>lamiids</taxon>
        <taxon>Solanales</taxon>
        <taxon>Solanaceae</taxon>
        <taxon>Solanoideae</taxon>
        <taxon>Solaneae</taxon>
        <taxon>Solanum</taxon>
        <taxon>Solanum subgen. Lycopersicon</taxon>
    </lineage>
</organism>
<comment type="similarity">
    <text evidence="2">Belongs to the methyltransferase superfamily. LCMT family.</text>
</comment>
<dbReference type="EC" id="2.1.1.233" evidence="3"/>
<evidence type="ECO:0000256" key="6">
    <source>
        <dbReference type="ARBA" id="ARBA00022691"/>
    </source>
</evidence>
<keyword evidence="9" id="KW-1185">Reference proteome</keyword>
<comment type="catalytic activity">
    <reaction evidence="1">
        <text>[phosphatase 2A protein]-C-terminal L-leucine + S-adenosyl-L-methionine = [phosphatase 2A protein]-C-terminal L-leucine methyl ester + S-adenosyl-L-homocysteine</text>
        <dbReference type="Rhea" id="RHEA:48544"/>
        <dbReference type="Rhea" id="RHEA-COMP:12134"/>
        <dbReference type="Rhea" id="RHEA-COMP:12135"/>
        <dbReference type="ChEBI" id="CHEBI:57856"/>
        <dbReference type="ChEBI" id="CHEBI:59789"/>
        <dbReference type="ChEBI" id="CHEBI:90516"/>
        <dbReference type="ChEBI" id="CHEBI:90517"/>
        <dbReference type="EC" id="2.1.1.233"/>
    </reaction>
</comment>
<dbReference type="Gene3D" id="3.40.50.150">
    <property type="entry name" value="Vaccinia Virus protein VP39"/>
    <property type="match status" value="1"/>
</dbReference>
<dbReference type="InterPro" id="IPR029063">
    <property type="entry name" value="SAM-dependent_MTases_sf"/>
</dbReference>
<reference evidence="8" key="2">
    <citation type="submission" date="2019-01" db="UniProtKB">
        <authorList>
            <consortium name="EnsemblPlants"/>
        </authorList>
    </citation>
    <scope>IDENTIFICATION</scope>
    <source>
        <strain evidence="8">cv. Heinz 1706</strain>
    </source>
</reference>